<organism evidence="14 15">
    <name type="scientific">Marinagarivorans cellulosilyticus</name>
    <dbReference type="NCBI Taxonomy" id="2721545"/>
    <lineage>
        <taxon>Bacteria</taxon>
        <taxon>Pseudomonadati</taxon>
        <taxon>Pseudomonadota</taxon>
        <taxon>Gammaproteobacteria</taxon>
        <taxon>Cellvibrionales</taxon>
        <taxon>Cellvibrionaceae</taxon>
        <taxon>Marinagarivorans</taxon>
    </lineage>
</organism>
<evidence type="ECO:0000256" key="12">
    <source>
        <dbReference type="PIRNR" id="PIRNR036893"/>
    </source>
</evidence>
<dbReference type="PANTHER" id="PTHR10612:SF34">
    <property type="entry name" value="APOLIPOPROTEIN D"/>
    <property type="match status" value="1"/>
</dbReference>
<dbReference type="FunFam" id="2.40.128.20:FF:000002">
    <property type="entry name" value="Outer membrane lipoprotein Blc"/>
    <property type="match status" value="1"/>
</dbReference>
<keyword evidence="9 12" id="KW-0449">Lipoprotein</keyword>
<dbReference type="InterPro" id="IPR022271">
    <property type="entry name" value="Lipocalin_ApoD"/>
</dbReference>
<dbReference type="Gene3D" id="2.40.128.20">
    <property type="match status" value="1"/>
</dbReference>
<evidence type="ECO:0000256" key="9">
    <source>
        <dbReference type="ARBA" id="ARBA00023288"/>
    </source>
</evidence>
<keyword evidence="7" id="KW-0564">Palmitate</keyword>
<evidence type="ECO:0000256" key="7">
    <source>
        <dbReference type="ARBA" id="ARBA00023139"/>
    </source>
</evidence>
<dbReference type="InterPro" id="IPR002446">
    <property type="entry name" value="Lipocalin_bac"/>
</dbReference>
<dbReference type="GO" id="GO:0009279">
    <property type="term" value="C:cell outer membrane"/>
    <property type="evidence" value="ECO:0007669"/>
    <property type="project" value="UniProtKB-SubCell"/>
</dbReference>
<dbReference type="CDD" id="cd19438">
    <property type="entry name" value="lipocalin_Blc-like"/>
    <property type="match status" value="1"/>
</dbReference>
<evidence type="ECO:0000313" key="15">
    <source>
        <dbReference type="Proteomes" id="UP001320119"/>
    </source>
</evidence>
<dbReference type="SUPFAM" id="SSF50814">
    <property type="entry name" value="Lipocalins"/>
    <property type="match status" value="1"/>
</dbReference>
<name>A0AAN1WGT3_9GAMM</name>
<gene>
    <name evidence="14" type="ORF">MARGE09_P1530</name>
</gene>
<evidence type="ECO:0000256" key="4">
    <source>
        <dbReference type="ARBA" id="ARBA00022729"/>
    </source>
</evidence>
<dbReference type="GO" id="GO:0006950">
    <property type="term" value="P:response to stress"/>
    <property type="evidence" value="ECO:0007669"/>
    <property type="project" value="UniProtKB-ARBA"/>
</dbReference>
<feature type="signal peptide" evidence="12">
    <location>
        <begin position="1"/>
        <end position="25"/>
    </location>
</feature>
<keyword evidence="5 12" id="KW-0446">Lipid-binding</keyword>
<dbReference type="PANTHER" id="PTHR10612">
    <property type="entry name" value="APOLIPOPROTEIN D"/>
    <property type="match status" value="1"/>
</dbReference>
<keyword evidence="6 12" id="KW-0472">Membrane</keyword>
<dbReference type="GO" id="GO:0008289">
    <property type="term" value="F:lipid binding"/>
    <property type="evidence" value="ECO:0007669"/>
    <property type="project" value="UniProtKB-UniRule"/>
</dbReference>
<dbReference type="PIRSF" id="PIRSF036893">
    <property type="entry name" value="Lipocalin_ApoD"/>
    <property type="match status" value="1"/>
</dbReference>
<reference evidence="14 15" key="1">
    <citation type="journal article" date="2022" name="IScience">
        <title>An ultrasensitive nanofiber-based assay for enzymatic hydrolysis and deep-sea microbial degradation of cellulose.</title>
        <authorList>
            <person name="Tsudome M."/>
            <person name="Tachioka M."/>
            <person name="Miyazaki M."/>
            <person name="Uchimura K."/>
            <person name="Tsuda M."/>
            <person name="Takaki Y."/>
            <person name="Deguchi S."/>
        </authorList>
    </citation>
    <scope>NUCLEOTIDE SEQUENCE [LARGE SCALE GENOMIC DNA]</scope>
    <source>
        <strain evidence="14 15">GE09</strain>
    </source>
</reference>
<keyword evidence="4 12" id="KW-0732">Signal</keyword>
<dbReference type="AlphaFoldDB" id="A0AAN1WGT3"/>
<sequence>MNAISQLRTLTFTLACLLLSSCSSIPEGVTPVQNFEAQRYLGKWYEIARLDHRFERNMQDVTADYRLNKDGSIEVLNRGYNTKNQQWDEAKGKAKFVAARDVGHLKVSFFGPFYGSYIVAELADDYSYALVTGPNTDYLWILARTPALNDTVYSSLIQKAERLGFDTEAVIKVEHSRL</sequence>
<evidence type="ECO:0000256" key="1">
    <source>
        <dbReference type="ARBA" id="ARBA00004459"/>
    </source>
</evidence>
<dbReference type="RefSeq" id="WP_236986801.1">
    <property type="nucleotide sequence ID" value="NZ_AP023086.1"/>
</dbReference>
<dbReference type="Pfam" id="PF08212">
    <property type="entry name" value="Lipocalin_2"/>
    <property type="match status" value="1"/>
</dbReference>
<feature type="chain" id="PRO_5042675072" description="Outer membrane lipoprotein Blc" evidence="12">
    <location>
        <begin position="26"/>
        <end position="178"/>
    </location>
</feature>
<evidence type="ECO:0000256" key="5">
    <source>
        <dbReference type="ARBA" id="ARBA00023121"/>
    </source>
</evidence>
<evidence type="ECO:0000256" key="3">
    <source>
        <dbReference type="ARBA" id="ARBA00011738"/>
    </source>
</evidence>
<evidence type="ECO:0000256" key="2">
    <source>
        <dbReference type="ARBA" id="ARBA00006889"/>
    </source>
</evidence>
<accession>A0AAN1WGT3</accession>
<protein>
    <recommendedName>
        <fullName evidence="11 12">Outer membrane lipoprotein Blc</fullName>
    </recommendedName>
</protein>
<evidence type="ECO:0000256" key="8">
    <source>
        <dbReference type="ARBA" id="ARBA00023237"/>
    </source>
</evidence>
<dbReference type="PROSITE" id="PS00213">
    <property type="entry name" value="LIPOCALIN"/>
    <property type="match status" value="1"/>
</dbReference>
<dbReference type="KEGG" id="marq:MARGE09_P1530"/>
<dbReference type="Proteomes" id="UP001320119">
    <property type="component" value="Chromosome"/>
</dbReference>
<evidence type="ECO:0000313" key="14">
    <source>
        <dbReference type="EMBL" id="BCD97329.1"/>
    </source>
</evidence>
<comment type="subunit">
    <text evidence="3 12">Homodimer.</text>
</comment>
<keyword evidence="8 12" id="KW-0998">Cell outer membrane</keyword>
<comment type="function">
    <text evidence="10 12">Involved in the storage or transport of lipids necessary for membrane maintenance under stressful conditions. Displays a binding preference for lysophospholipids.</text>
</comment>
<keyword evidence="15" id="KW-1185">Reference proteome</keyword>
<dbReference type="InterPro" id="IPR022272">
    <property type="entry name" value="Lipocalin_CS"/>
</dbReference>
<dbReference type="InterPro" id="IPR047202">
    <property type="entry name" value="Lipocalin_Blc-like_dom"/>
</dbReference>
<dbReference type="EMBL" id="AP023086">
    <property type="protein sequence ID" value="BCD97329.1"/>
    <property type="molecule type" value="Genomic_DNA"/>
</dbReference>
<dbReference type="InterPro" id="IPR000566">
    <property type="entry name" value="Lipocln_cytosolic_FA-bd_dom"/>
</dbReference>
<evidence type="ECO:0000259" key="13">
    <source>
        <dbReference type="Pfam" id="PF08212"/>
    </source>
</evidence>
<proteinExistence type="inferred from homology"/>
<evidence type="ECO:0000256" key="11">
    <source>
        <dbReference type="ARBA" id="ARBA00071217"/>
    </source>
</evidence>
<comment type="subcellular location">
    <subcellularLocation>
        <location evidence="1">Cell outer membrane</location>
        <topology evidence="1">Lipid-anchor</topology>
    </subcellularLocation>
</comment>
<evidence type="ECO:0000256" key="6">
    <source>
        <dbReference type="ARBA" id="ARBA00023136"/>
    </source>
</evidence>
<comment type="similarity">
    <text evidence="2 12">Belongs to the calycin superfamily. Lipocalin family.</text>
</comment>
<evidence type="ECO:0000256" key="10">
    <source>
        <dbReference type="ARBA" id="ARBA00057024"/>
    </source>
</evidence>
<dbReference type="PRINTS" id="PR01171">
    <property type="entry name" value="BCTLIPOCALIN"/>
</dbReference>
<dbReference type="InterPro" id="IPR012674">
    <property type="entry name" value="Calycin"/>
</dbReference>
<feature type="domain" description="Lipocalin/cytosolic fatty-acid binding" evidence="13">
    <location>
        <begin position="36"/>
        <end position="174"/>
    </location>
</feature>